<sequence>MSYNCMEIVGPDGIMVCHWMQAQYLLFQHLVADVNCSKHKKIRKQVMEILKNMESGYYISLEELEIIIKNFKTEKSIYLRKVNLETPLTIIHNNKFDEMIPRTFFMDLLQIITEEYFLEEPGGGGEFEFLARMFLNWLKIEGDLKEIESWKARYVLMNYWISNFFGDKEKDTRCNILFAFTVSLPFVKLPNAKTLKMWKVSILEGENCCVEYSRMNQCVENMKICQKTNKNFKWTDLVRIHEKGASFIASNPRKEALMKKLIEDKDKKTTEEVLDKIVEKFTENVLPFIKEEGEFRKIGKLGELIRKKMDKEYIDGFEEIMKSCKGLAKLEERLGVFLDFKILNFKEHFYKRKDIIVELERLKFAGNLEN</sequence>
<organism evidence="1 2">
    <name type="scientific">Caenorhabditis angaria</name>
    <dbReference type="NCBI Taxonomy" id="860376"/>
    <lineage>
        <taxon>Eukaryota</taxon>
        <taxon>Metazoa</taxon>
        <taxon>Ecdysozoa</taxon>
        <taxon>Nematoda</taxon>
        <taxon>Chromadorea</taxon>
        <taxon>Rhabditida</taxon>
        <taxon>Rhabditina</taxon>
        <taxon>Rhabditomorpha</taxon>
        <taxon>Rhabditoidea</taxon>
        <taxon>Rhabditidae</taxon>
        <taxon>Peloderinae</taxon>
        <taxon>Caenorhabditis</taxon>
    </lineage>
</organism>
<dbReference type="Proteomes" id="UP001152747">
    <property type="component" value="Unassembled WGS sequence"/>
</dbReference>
<proteinExistence type="predicted"/>
<evidence type="ECO:0000313" key="2">
    <source>
        <dbReference type="Proteomes" id="UP001152747"/>
    </source>
</evidence>
<evidence type="ECO:0000313" key="1">
    <source>
        <dbReference type="EMBL" id="CAI5449621.1"/>
    </source>
</evidence>
<reference evidence="1" key="1">
    <citation type="submission" date="2022-11" db="EMBL/GenBank/DDBJ databases">
        <authorList>
            <person name="Kikuchi T."/>
        </authorList>
    </citation>
    <scope>NUCLEOTIDE SEQUENCE</scope>
    <source>
        <strain evidence="1">PS1010</strain>
    </source>
</reference>
<dbReference type="EMBL" id="CANHGI010000004">
    <property type="protein sequence ID" value="CAI5449621.1"/>
    <property type="molecule type" value="Genomic_DNA"/>
</dbReference>
<protein>
    <submittedName>
        <fullName evidence="1">Uncharacterized protein</fullName>
    </submittedName>
</protein>
<gene>
    <name evidence="1" type="ORF">CAMP_LOCUS12258</name>
</gene>
<keyword evidence="2" id="KW-1185">Reference proteome</keyword>
<comment type="caution">
    <text evidence="1">The sequence shown here is derived from an EMBL/GenBank/DDBJ whole genome shotgun (WGS) entry which is preliminary data.</text>
</comment>
<name>A0A9P1N6B8_9PELO</name>
<accession>A0A9P1N6B8</accession>
<dbReference type="AlphaFoldDB" id="A0A9P1N6B8"/>